<evidence type="ECO:0000256" key="2">
    <source>
        <dbReference type="SAM" id="Phobius"/>
    </source>
</evidence>
<keyword evidence="2" id="KW-1133">Transmembrane helix</keyword>
<feature type="coiled-coil region" evidence="1">
    <location>
        <begin position="1013"/>
        <end position="1165"/>
    </location>
</feature>
<gene>
    <name evidence="3" type="ORF">JYZ213_LOCUS25656</name>
    <name evidence="4" type="ORF">OXD698_LOCUS5266</name>
</gene>
<comment type="caution">
    <text evidence="3">The sequence shown here is derived from an EMBL/GenBank/DDBJ whole genome shotgun (WGS) entry which is preliminary data.</text>
</comment>
<evidence type="ECO:0000256" key="1">
    <source>
        <dbReference type="SAM" id="Coils"/>
    </source>
</evidence>
<keyword evidence="1" id="KW-0175">Coiled coil</keyword>
<dbReference type="EMBL" id="CAJOAZ010000211">
    <property type="protein sequence ID" value="CAF3578146.1"/>
    <property type="molecule type" value="Genomic_DNA"/>
</dbReference>
<dbReference type="AlphaFoldDB" id="A0A814UWI3"/>
<feature type="transmembrane region" description="Helical" evidence="2">
    <location>
        <begin position="1248"/>
        <end position="1265"/>
    </location>
</feature>
<dbReference type="Gene3D" id="1.10.287.1490">
    <property type="match status" value="1"/>
</dbReference>
<proteinExistence type="predicted"/>
<dbReference type="Proteomes" id="UP000663845">
    <property type="component" value="Unassembled WGS sequence"/>
</dbReference>
<dbReference type="PANTHER" id="PTHR23159:SF31">
    <property type="entry name" value="CENTROSOME-ASSOCIATED PROTEIN CEP250 ISOFORM X1"/>
    <property type="match status" value="1"/>
</dbReference>
<reference evidence="3" key="1">
    <citation type="submission" date="2021-02" db="EMBL/GenBank/DDBJ databases">
        <authorList>
            <person name="Nowell W R."/>
        </authorList>
    </citation>
    <scope>NUCLEOTIDE SEQUENCE</scope>
</reference>
<evidence type="ECO:0000313" key="3">
    <source>
        <dbReference type="EMBL" id="CAF1178775.1"/>
    </source>
</evidence>
<keyword evidence="2" id="KW-0472">Membrane</keyword>
<feature type="coiled-coil region" evidence="1">
    <location>
        <begin position="507"/>
        <end position="566"/>
    </location>
</feature>
<dbReference type="PANTHER" id="PTHR23159">
    <property type="entry name" value="CENTROSOMAL PROTEIN 2"/>
    <property type="match status" value="1"/>
</dbReference>
<accession>A0A814UWI3</accession>
<dbReference type="EMBL" id="CAJNOG010000330">
    <property type="protein sequence ID" value="CAF1178775.1"/>
    <property type="molecule type" value="Genomic_DNA"/>
</dbReference>
<protein>
    <submittedName>
        <fullName evidence="3">Uncharacterized protein</fullName>
    </submittedName>
</protein>
<organism evidence="3 5">
    <name type="scientific">Adineta steineri</name>
    <dbReference type="NCBI Taxonomy" id="433720"/>
    <lineage>
        <taxon>Eukaryota</taxon>
        <taxon>Metazoa</taxon>
        <taxon>Spiralia</taxon>
        <taxon>Gnathifera</taxon>
        <taxon>Rotifera</taxon>
        <taxon>Eurotatoria</taxon>
        <taxon>Bdelloidea</taxon>
        <taxon>Adinetida</taxon>
        <taxon>Adinetidae</taxon>
        <taxon>Adineta</taxon>
    </lineage>
</organism>
<evidence type="ECO:0000313" key="4">
    <source>
        <dbReference type="EMBL" id="CAF3578146.1"/>
    </source>
</evidence>
<feature type="coiled-coil region" evidence="1">
    <location>
        <begin position="904"/>
        <end position="987"/>
    </location>
</feature>
<keyword evidence="2" id="KW-0812">Transmembrane</keyword>
<feature type="coiled-coil region" evidence="1">
    <location>
        <begin position="426"/>
        <end position="460"/>
    </location>
</feature>
<evidence type="ECO:0000313" key="5">
    <source>
        <dbReference type="Proteomes" id="UP000663845"/>
    </source>
</evidence>
<feature type="coiled-coil region" evidence="1">
    <location>
        <begin position="16"/>
        <end position="113"/>
    </location>
</feature>
<dbReference type="Proteomes" id="UP000663844">
    <property type="component" value="Unassembled WGS sequence"/>
</dbReference>
<name>A0A814UWI3_9BILA</name>
<feature type="coiled-coil region" evidence="1">
    <location>
        <begin position="314"/>
        <end position="348"/>
    </location>
</feature>
<sequence>MEAEESSSINSENIRIAGLESQILNSQEIIVRLNRELDSALLRITTLENVCSENQNDLHEKRSRIQQLNDEMIEQEESNDRLIQELQEKDERLQSLNDLIIQLKQHIKNGEEKQIDDNIEHQASEDTSSITSDIQFQIKFDQELRQLIFDELNNNGNLLDLSPQTIIGQYHDNERRKFHDLLQESLTTEDISHLIDSDDILFELLTHLNSLSRLKETLSRDSKELQHIRSLLRLTNDDNNDEIIKDLINKRECIEYLRQKIDSSSDSTDFDLMKNVLHNYFNFQQQQIDLKEYLHINNTNDNDINYLPILIERCNEANHIGKELNERIANYEQLNNQLNDSINETLERQNEIDNIVATFYNQSIDHDTSEVSQLNRIRTILQSNIDFQHAIFSEISVTSTDDALQRLHEYKLLNENNQISIEKDSIPNQQLTIDELTKEIQELKEAINERKIQLKEITNLLKLDNNDNEEIQYDLIYSSLQSLSNFHQTLSNKLSVTDNNETILQRIDDYQLIINELNSDKSNWSNETTTELITKLETMKHAENTIEHLQKQLDQTIHNEKQLQLDIEQITDKFIPITDNSNQDSNLTRIHQLLESLTNSNDNILQHQEKQGAIMFFLLLRHFIPFNIDAESQTTDNNDEFYTQIKELMDIEENNPEKIIDKIRELSQLPSPTRIHILFSNYEKLRNLFNVDDDDDSLIETAMNLNENFLQLKQEYEILIKKEDIMNKSVGRLMDKVGLSSDSSSRTQIDEICAIFDTFCFEYSQLISSDIKIINLMELFKNTPLVIEENNQFKKLIKQIDYDQSSEHLNYTFKLENYLTKVKNLCQLISHDNINIDQTLIIYQEKAQHDNDNIEKISNFKQKLLTYLSIDNEEQIFDRLNEINQINTKLQNIDDSTNTLNITITDQHKKIREHEDTIEKLRSQRERMLTKMKEMKINNETLANQLKQINQSLDEQYRKEIDYKNRIEELEQQKRSINNQIQVTLDECKTQQDLQETMKLEIKSIQQEYDVQKKLYESRCRQIINEKNQLEKNRKELIEQKQIVEDDNKRLQTILQTIKDTFENVDDINSIVDIILKMQEDHQILNHRYEQMDRENEKLLVDIDQQQSIINEYTQTKNELEKCLFNNEQQLKSFEKEIQNKNELYEQLQDEYRLYKEDNENNKHSQVVIIDTEQSEPVVQSHHHVPIQQTTESNNWTTINMEDKEIPLTTTNKHSIVDTSAALFNLFGELKSKLGITLTHRPRSSSVFFLYLCAVHLLTVYLLFIRHC</sequence>